<dbReference type="PANTHER" id="PTHR19212:SF0">
    <property type="entry name" value="LD07988P"/>
    <property type="match status" value="1"/>
</dbReference>
<evidence type="ECO:0008006" key="7">
    <source>
        <dbReference type="Google" id="ProtNLM"/>
    </source>
</evidence>
<feature type="coiled-coil region" evidence="3">
    <location>
        <begin position="127"/>
        <end position="203"/>
    </location>
</feature>
<keyword evidence="2 3" id="KW-0175">Coiled coil</keyword>
<comment type="similarity">
    <text evidence="1">Belongs to the LRRFIP family.</text>
</comment>
<feature type="coiled-coil region" evidence="3">
    <location>
        <begin position="271"/>
        <end position="375"/>
    </location>
</feature>
<gene>
    <name evidence="5" type="ORF">LARSCL_LOCUS19968</name>
</gene>
<evidence type="ECO:0000313" key="6">
    <source>
        <dbReference type="Proteomes" id="UP001497382"/>
    </source>
</evidence>
<keyword evidence="6" id="KW-1185">Reference proteome</keyword>
<evidence type="ECO:0000256" key="3">
    <source>
        <dbReference type="SAM" id="Coils"/>
    </source>
</evidence>
<dbReference type="EMBL" id="CAXIEN010000406">
    <property type="protein sequence ID" value="CAL1296851.1"/>
    <property type="molecule type" value="Genomic_DNA"/>
</dbReference>
<proteinExistence type="inferred from homology"/>
<dbReference type="GO" id="GO:0006355">
    <property type="term" value="P:regulation of DNA-templated transcription"/>
    <property type="evidence" value="ECO:0007669"/>
    <property type="project" value="InterPro"/>
</dbReference>
<protein>
    <recommendedName>
        <fullName evidence="7">Leucine-rich repeat flightless-interacting protein 2</fullName>
    </recommendedName>
</protein>
<evidence type="ECO:0000313" key="5">
    <source>
        <dbReference type="EMBL" id="CAL1296851.1"/>
    </source>
</evidence>
<dbReference type="Pfam" id="PF09738">
    <property type="entry name" value="LRRFIP"/>
    <property type="match status" value="1"/>
</dbReference>
<dbReference type="AlphaFoldDB" id="A0AAV2BKR3"/>
<sequence>MATSSSGRRRVATKLYAAEDQAFNQIAKEAEARLAARRQARAEAREIRMKELEKLQKEADEQSDRHYELLTDVARNSRPSVEARTPSYMSGASSYASSRRSSEDSTDNLEVRELRTCLTGRDLKLQLSDLEDKFRKAMISNAQLDNEKTAYIYQVETLKDEIEEMQENLNQSQREYREKKRLYDQLMRDYKNLQQENECLLHSLKQRDQLIQEHGLVLVSESGMNGDISEEYESSVSSRKKKKQNSSAALLSQRSALLLDQVGNGSLDVRLKKFIEEKQELLDEVSEANKQVSDYKFRLKKAEQEITTLQSNISRLESQVARYKAATENAEKTEDDLKAEKRKILRELREAQSRIEELETSNTHLQKRIDKLKSARTALIKS</sequence>
<dbReference type="SUPFAM" id="SSF57997">
    <property type="entry name" value="Tropomyosin"/>
    <property type="match status" value="1"/>
</dbReference>
<name>A0AAV2BKR3_9ARAC</name>
<evidence type="ECO:0000256" key="1">
    <source>
        <dbReference type="ARBA" id="ARBA00008275"/>
    </source>
</evidence>
<dbReference type="Gene3D" id="1.10.287.1490">
    <property type="match status" value="1"/>
</dbReference>
<dbReference type="Proteomes" id="UP001497382">
    <property type="component" value="Unassembled WGS sequence"/>
</dbReference>
<reference evidence="5 6" key="1">
    <citation type="submission" date="2024-04" db="EMBL/GenBank/DDBJ databases">
        <authorList>
            <person name="Rising A."/>
            <person name="Reimegard J."/>
            <person name="Sonavane S."/>
            <person name="Akerstrom W."/>
            <person name="Nylinder S."/>
            <person name="Hedman E."/>
            <person name="Kallberg Y."/>
        </authorList>
    </citation>
    <scope>NUCLEOTIDE SEQUENCE [LARGE SCALE GENOMIC DNA]</scope>
</reference>
<feature type="compositionally biased region" description="Low complexity" evidence="4">
    <location>
        <begin position="87"/>
        <end position="99"/>
    </location>
</feature>
<accession>A0AAV2BKR3</accession>
<evidence type="ECO:0000256" key="2">
    <source>
        <dbReference type="ARBA" id="ARBA00023054"/>
    </source>
</evidence>
<feature type="region of interest" description="Disordered" evidence="4">
    <location>
        <begin position="70"/>
        <end position="109"/>
    </location>
</feature>
<dbReference type="InterPro" id="IPR019139">
    <property type="entry name" value="LRRFIP1/2"/>
</dbReference>
<dbReference type="Gene3D" id="1.20.5.4090">
    <property type="match status" value="1"/>
</dbReference>
<organism evidence="5 6">
    <name type="scientific">Larinioides sclopetarius</name>
    <dbReference type="NCBI Taxonomy" id="280406"/>
    <lineage>
        <taxon>Eukaryota</taxon>
        <taxon>Metazoa</taxon>
        <taxon>Ecdysozoa</taxon>
        <taxon>Arthropoda</taxon>
        <taxon>Chelicerata</taxon>
        <taxon>Arachnida</taxon>
        <taxon>Araneae</taxon>
        <taxon>Araneomorphae</taxon>
        <taxon>Entelegynae</taxon>
        <taxon>Araneoidea</taxon>
        <taxon>Araneidae</taxon>
        <taxon>Larinioides</taxon>
    </lineage>
</organism>
<evidence type="ECO:0000256" key="4">
    <source>
        <dbReference type="SAM" id="MobiDB-lite"/>
    </source>
</evidence>
<dbReference type="PANTHER" id="PTHR19212">
    <property type="entry name" value="LEUCINE RICH REPEAT IN FLII INTERACTING PROTEIN"/>
    <property type="match status" value="1"/>
</dbReference>
<comment type="caution">
    <text evidence="5">The sequence shown here is derived from an EMBL/GenBank/DDBJ whole genome shotgun (WGS) entry which is preliminary data.</text>
</comment>